<keyword evidence="6" id="KW-1185">Reference proteome</keyword>
<dbReference type="InterPro" id="IPR016047">
    <property type="entry name" value="M23ase_b-sheet_dom"/>
</dbReference>
<proteinExistence type="predicted"/>
<evidence type="ECO:0000259" key="4">
    <source>
        <dbReference type="Pfam" id="PF01551"/>
    </source>
</evidence>
<evidence type="ECO:0000256" key="3">
    <source>
        <dbReference type="SAM" id="Phobius"/>
    </source>
</evidence>
<dbReference type="RefSeq" id="WP_104121680.1">
    <property type="nucleotide sequence ID" value="NZ_PRKW01000004.1"/>
</dbReference>
<evidence type="ECO:0000256" key="2">
    <source>
        <dbReference type="SAM" id="MobiDB-lite"/>
    </source>
</evidence>
<sequence>MTQTATSWRHRHPETRSLPQHPAPHGSAPLPSRRSIRRRDAGSGRRQRAGRRTPLGRLRDNAALLGAVLASAGLVMGAVVPSTTPDTPGGAMAAGIAPTPTPEAAVTASDPAVTAPAEASVGFDLESTGPAVDGIAPEVARARALSGPLPPALAERRAFGSPVEDPDVSSRFGYRVDPLDEYRSDLHTGQDYASACGTPVRAADAGTVVDSGWHAYGGGLRIVVDHGSGLTTTYNHLSTLDVPVGTAVHRGQTVGAVGSTGASTGCHLHFEVLIDDEKVDPQPWL</sequence>
<dbReference type="AlphaFoldDB" id="A0A2S5IXF1"/>
<name>A0A2S5IXF1_9MICC</name>
<dbReference type="PANTHER" id="PTHR21666">
    <property type="entry name" value="PEPTIDASE-RELATED"/>
    <property type="match status" value="1"/>
</dbReference>
<dbReference type="CDD" id="cd12797">
    <property type="entry name" value="M23_peptidase"/>
    <property type="match status" value="1"/>
</dbReference>
<keyword evidence="3" id="KW-0812">Transmembrane</keyword>
<keyword evidence="3" id="KW-0472">Membrane</keyword>
<dbReference type="Pfam" id="PF01551">
    <property type="entry name" value="Peptidase_M23"/>
    <property type="match status" value="1"/>
</dbReference>
<comment type="caution">
    <text evidence="5">The sequence shown here is derived from an EMBL/GenBank/DDBJ whole genome shotgun (WGS) entry which is preliminary data.</text>
</comment>
<evidence type="ECO:0000313" key="6">
    <source>
        <dbReference type="Proteomes" id="UP000239297"/>
    </source>
</evidence>
<dbReference type="Gene3D" id="2.70.70.10">
    <property type="entry name" value="Glucose Permease (Domain IIA)"/>
    <property type="match status" value="1"/>
</dbReference>
<keyword evidence="1" id="KW-0732">Signal</keyword>
<organism evidence="5 6">
    <name type="scientific">Arthrobacter pityocampae</name>
    <dbReference type="NCBI Taxonomy" id="547334"/>
    <lineage>
        <taxon>Bacteria</taxon>
        <taxon>Bacillati</taxon>
        <taxon>Actinomycetota</taxon>
        <taxon>Actinomycetes</taxon>
        <taxon>Micrococcales</taxon>
        <taxon>Micrococcaceae</taxon>
        <taxon>Arthrobacter</taxon>
    </lineage>
</organism>
<dbReference type="EMBL" id="PRKW01000004">
    <property type="protein sequence ID" value="PPB49248.1"/>
    <property type="molecule type" value="Genomic_DNA"/>
</dbReference>
<dbReference type="InterPro" id="IPR011055">
    <property type="entry name" value="Dup_hybrid_motif"/>
</dbReference>
<dbReference type="GO" id="GO:0004222">
    <property type="term" value="F:metalloendopeptidase activity"/>
    <property type="evidence" value="ECO:0007669"/>
    <property type="project" value="TreeGrafter"/>
</dbReference>
<evidence type="ECO:0000256" key="1">
    <source>
        <dbReference type="ARBA" id="ARBA00022729"/>
    </source>
</evidence>
<accession>A0A2S5IXF1</accession>
<gene>
    <name evidence="5" type="ORF">C4K88_11195</name>
</gene>
<dbReference type="InterPro" id="IPR050570">
    <property type="entry name" value="Cell_wall_metabolism_enzyme"/>
</dbReference>
<dbReference type="PANTHER" id="PTHR21666:SF289">
    <property type="entry name" value="L-ALA--D-GLU ENDOPEPTIDASE"/>
    <property type="match status" value="1"/>
</dbReference>
<feature type="region of interest" description="Disordered" evidence="2">
    <location>
        <begin position="1"/>
        <end position="57"/>
    </location>
</feature>
<dbReference type="OrthoDB" id="1099523at2"/>
<feature type="domain" description="M23ase beta-sheet core" evidence="4">
    <location>
        <begin position="186"/>
        <end position="281"/>
    </location>
</feature>
<dbReference type="SUPFAM" id="SSF51261">
    <property type="entry name" value="Duplicated hybrid motif"/>
    <property type="match status" value="1"/>
</dbReference>
<reference evidence="5 6" key="1">
    <citation type="journal article" date="2014" name="Int. J. Syst. Evol. Microbiol.">
        <title>Arthrobacter pityocampae sp. nov., isolated from Thaumetopoea pityocampa (Lep., Thaumetopoeidae).</title>
        <authorList>
            <person name="Ince I.A."/>
            <person name="Demirbag Z."/>
            <person name="Kati H."/>
        </authorList>
    </citation>
    <scope>NUCLEOTIDE SEQUENCE [LARGE SCALE GENOMIC DNA]</scope>
    <source>
        <strain evidence="5 6">Tp2</strain>
    </source>
</reference>
<feature type="transmembrane region" description="Helical" evidence="3">
    <location>
        <begin position="61"/>
        <end position="80"/>
    </location>
</feature>
<keyword evidence="3" id="KW-1133">Transmembrane helix</keyword>
<protein>
    <recommendedName>
        <fullName evidence="4">M23ase beta-sheet core domain-containing protein</fullName>
    </recommendedName>
</protein>
<evidence type="ECO:0000313" key="5">
    <source>
        <dbReference type="EMBL" id="PPB49248.1"/>
    </source>
</evidence>
<dbReference type="Proteomes" id="UP000239297">
    <property type="component" value="Unassembled WGS sequence"/>
</dbReference>